<evidence type="ECO:0000313" key="6">
    <source>
        <dbReference type="RefSeq" id="XP_027201383.1"/>
    </source>
</evidence>
<keyword evidence="2" id="KW-0963">Cytoplasm</keyword>
<name>A0A6P6Y7I6_DERPT</name>
<dbReference type="PANTHER" id="PTHR32194:SF2">
    <property type="entry name" value="PROTEASOME SUBUNIT BETA TYPE-1"/>
    <property type="match status" value="1"/>
</dbReference>
<keyword evidence="3" id="KW-0647">Proteasome</keyword>
<comment type="subunit">
    <text evidence="4">The 26S proteasome consists of a 20S proteasome core and two 19S regulatory subunits. The 20S proteasome core is composed of 28 subunits that are arranged in four stacked rings, resulting in a barrel-shaped structure. The two end rings are each formed by seven alpha subunits, and the two central rings are each formed by seven beta subunits. The catalytic chamber with the active sites is on the inside of the barrel.</text>
</comment>
<evidence type="ECO:0000313" key="5">
    <source>
        <dbReference type="Proteomes" id="UP000515146"/>
    </source>
</evidence>
<dbReference type="AlphaFoldDB" id="A0A6P6Y7I6"/>
<dbReference type="InterPro" id="IPR023333">
    <property type="entry name" value="Proteasome_suB-type"/>
</dbReference>
<dbReference type="GO" id="GO:0005634">
    <property type="term" value="C:nucleus"/>
    <property type="evidence" value="ECO:0007669"/>
    <property type="project" value="UniProtKB-SubCell"/>
</dbReference>
<dbReference type="KEGG" id="dpte:113795388"/>
<dbReference type="RefSeq" id="XP_027201383.1">
    <property type="nucleotide sequence ID" value="XM_027345582.1"/>
</dbReference>
<evidence type="ECO:0000256" key="3">
    <source>
        <dbReference type="ARBA" id="ARBA00022942"/>
    </source>
</evidence>
<accession>A0A6P6Y7I6</accession>
<evidence type="ECO:0000256" key="1">
    <source>
        <dbReference type="ARBA" id="ARBA00004123"/>
    </source>
</evidence>
<organism evidence="5 6">
    <name type="scientific">Dermatophagoides pteronyssinus</name>
    <name type="common">European house dust mite</name>
    <dbReference type="NCBI Taxonomy" id="6956"/>
    <lineage>
        <taxon>Eukaryota</taxon>
        <taxon>Metazoa</taxon>
        <taxon>Ecdysozoa</taxon>
        <taxon>Arthropoda</taxon>
        <taxon>Chelicerata</taxon>
        <taxon>Arachnida</taxon>
        <taxon>Acari</taxon>
        <taxon>Acariformes</taxon>
        <taxon>Sarcoptiformes</taxon>
        <taxon>Astigmata</taxon>
        <taxon>Psoroptidia</taxon>
        <taxon>Analgoidea</taxon>
        <taxon>Pyroglyphidae</taxon>
        <taxon>Dermatophagoidinae</taxon>
        <taxon>Dermatophagoides</taxon>
    </lineage>
</organism>
<dbReference type="GO" id="GO:0005737">
    <property type="term" value="C:cytoplasm"/>
    <property type="evidence" value="ECO:0007669"/>
    <property type="project" value="TreeGrafter"/>
</dbReference>
<gene>
    <name evidence="6" type="primary">LOC113795388</name>
</gene>
<dbReference type="Gene3D" id="3.60.20.10">
    <property type="entry name" value="Glutamine Phosphoribosylpyrophosphate, subunit 1, domain 1"/>
    <property type="match status" value="1"/>
</dbReference>
<protein>
    <submittedName>
        <fullName evidence="6">Proteasome subunit beta type-1-like</fullName>
    </submittedName>
</protein>
<dbReference type="Proteomes" id="UP000515146">
    <property type="component" value="Unplaced"/>
</dbReference>
<dbReference type="OrthoDB" id="268479at2759"/>
<dbReference type="GO" id="GO:0051603">
    <property type="term" value="P:proteolysis involved in protein catabolic process"/>
    <property type="evidence" value="ECO:0007669"/>
    <property type="project" value="InterPro"/>
</dbReference>
<sequence>MSEWSPYQDNGGTALAVAGRDFVVLSADTRCSAGYSILSRRVSRVTQLTDRCCIASCGQLCEIQRLHKRLKLEVRSYAYKHGVSPSVHALRQFLSVELYERRLFPYYTFNILAGLDDEGAAVVYGYDAIGNTEPLSYAAVGCAAPLVLPAMDVALRGDAELDATAVAKLQLDLLTVAAEREIKTGDFVETFLLTAAGVETRMATLKQD</sequence>
<proteinExistence type="predicted"/>
<dbReference type="PANTHER" id="PTHR32194">
    <property type="entry name" value="METALLOPROTEASE TLDD"/>
    <property type="match status" value="1"/>
</dbReference>
<comment type="subcellular location">
    <subcellularLocation>
        <location evidence="1">Nucleus</location>
    </subcellularLocation>
</comment>
<evidence type="ECO:0000256" key="2">
    <source>
        <dbReference type="ARBA" id="ARBA00022490"/>
    </source>
</evidence>
<reference evidence="6" key="1">
    <citation type="submission" date="2025-08" db="UniProtKB">
        <authorList>
            <consortium name="RefSeq"/>
        </authorList>
    </citation>
    <scope>IDENTIFICATION</scope>
    <source>
        <strain evidence="6">Airmid</strain>
    </source>
</reference>
<dbReference type="GO" id="GO:0005839">
    <property type="term" value="C:proteasome core complex"/>
    <property type="evidence" value="ECO:0007669"/>
    <property type="project" value="InterPro"/>
</dbReference>
<dbReference type="InterPro" id="IPR029055">
    <property type="entry name" value="Ntn_hydrolases_N"/>
</dbReference>
<keyword evidence="5" id="KW-1185">Reference proteome</keyword>
<evidence type="ECO:0000256" key="4">
    <source>
        <dbReference type="ARBA" id="ARBA00026071"/>
    </source>
</evidence>
<dbReference type="PROSITE" id="PS51476">
    <property type="entry name" value="PROTEASOME_BETA_2"/>
    <property type="match status" value="1"/>
</dbReference>
<dbReference type="Pfam" id="PF00227">
    <property type="entry name" value="Proteasome"/>
    <property type="match status" value="1"/>
</dbReference>
<dbReference type="OMA" id="GSHRECI"/>
<dbReference type="InParanoid" id="A0A6P6Y7I6"/>
<dbReference type="InterPro" id="IPR001353">
    <property type="entry name" value="Proteasome_sua/b"/>
</dbReference>
<dbReference type="SUPFAM" id="SSF56235">
    <property type="entry name" value="N-terminal nucleophile aminohydrolases (Ntn hydrolases)"/>
    <property type="match status" value="1"/>
</dbReference>